<keyword evidence="2" id="KW-1185">Reference proteome</keyword>
<protein>
    <submittedName>
        <fullName evidence="1">Uncharacterized protein</fullName>
    </submittedName>
</protein>
<evidence type="ECO:0000313" key="1">
    <source>
        <dbReference type="EMBL" id="OJJ72791.1"/>
    </source>
</evidence>
<dbReference type="Proteomes" id="UP000184499">
    <property type="component" value="Unassembled WGS sequence"/>
</dbReference>
<dbReference type="RefSeq" id="XP_067480039.1">
    <property type="nucleotide sequence ID" value="XM_067627372.1"/>
</dbReference>
<reference evidence="2" key="1">
    <citation type="journal article" date="2017" name="Genome Biol.">
        <title>Comparative genomics reveals high biological diversity and specific adaptations in the industrially and medically important fungal genus Aspergillus.</title>
        <authorList>
            <person name="de Vries R.P."/>
            <person name="Riley R."/>
            <person name="Wiebenga A."/>
            <person name="Aguilar-Osorio G."/>
            <person name="Amillis S."/>
            <person name="Uchima C.A."/>
            <person name="Anderluh G."/>
            <person name="Asadollahi M."/>
            <person name="Askin M."/>
            <person name="Barry K."/>
            <person name="Battaglia E."/>
            <person name="Bayram O."/>
            <person name="Benocci T."/>
            <person name="Braus-Stromeyer S.A."/>
            <person name="Caldana C."/>
            <person name="Canovas D."/>
            <person name="Cerqueira G.C."/>
            <person name="Chen F."/>
            <person name="Chen W."/>
            <person name="Choi C."/>
            <person name="Clum A."/>
            <person name="Dos Santos R.A."/>
            <person name="Damasio A.R."/>
            <person name="Diallinas G."/>
            <person name="Emri T."/>
            <person name="Fekete E."/>
            <person name="Flipphi M."/>
            <person name="Freyberg S."/>
            <person name="Gallo A."/>
            <person name="Gournas C."/>
            <person name="Habgood R."/>
            <person name="Hainaut M."/>
            <person name="Harispe M.L."/>
            <person name="Henrissat B."/>
            <person name="Hilden K.S."/>
            <person name="Hope R."/>
            <person name="Hossain A."/>
            <person name="Karabika E."/>
            <person name="Karaffa L."/>
            <person name="Karanyi Z."/>
            <person name="Krasevec N."/>
            <person name="Kuo A."/>
            <person name="Kusch H."/>
            <person name="LaButti K."/>
            <person name="Lagendijk E.L."/>
            <person name="Lapidus A."/>
            <person name="Levasseur A."/>
            <person name="Lindquist E."/>
            <person name="Lipzen A."/>
            <person name="Logrieco A.F."/>
            <person name="MacCabe A."/>
            <person name="Maekelae M.R."/>
            <person name="Malavazi I."/>
            <person name="Melin P."/>
            <person name="Meyer V."/>
            <person name="Mielnichuk N."/>
            <person name="Miskei M."/>
            <person name="Molnar A.P."/>
            <person name="Mule G."/>
            <person name="Ngan C.Y."/>
            <person name="Orejas M."/>
            <person name="Orosz E."/>
            <person name="Ouedraogo J.P."/>
            <person name="Overkamp K.M."/>
            <person name="Park H.-S."/>
            <person name="Perrone G."/>
            <person name="Piumi F."/>
            <person name="Punt P.J."/>
            <person name="Ram A.F."/>
            <person name="Ramon A."/>
            <person name="Rauscher S."/>
            <person name="Record E."/>
            <person name="Riano-Pachon D.M."/>
            <person name="Robert V."/>
            <person name="Roehrig J."/>
            <person name="Ruller R."/>
            <person name="Salamov A."/>
            <person name="Salih N.S."/>
            <person name="Samson R.A."/>
            <person name="Sandor E."/>
            <person name="Sanguinetti M."/>
            <person name="Schuetze T."/>
            <person name="Sepcic K."/>
            <person name="Shelest E."/>
            <person name="Sherlock G."/>
            <person name="Sophianopoulou V."/>
            <person name="Squina F.M."/>
            <person name="Sun H."/>
            <person name="Susca A."/>
            <person name="Todd R.B."/>
            <person name="Tsang A."/>
            <person name="Unkles S.E."/>
            <person name="van de Wiele N."/>
            <person name="van Rossen-Uffink D."/>
            <person name="Oliveira J.V."/>
            <person name="Vesth T.C."/>
            <person name="Visser J."/>
            <person name="Yu J.-H."/>
            <person name="Zhou M."/>
            <person name="Andersen M.R."/>
            <person name="Archer D.B."/>
            <person name="Baker S.E."/>
            <person name="Benoit I."/>
            <person name="Brakhage A.A."/>
            <person name="Braus G.H."/>
            <person name="Fischer R."/>
            <person name="Frisvad J.C."/>
            <person name="Goldman G.H."/>
            <person name="Houbraken J."/>
            <person name="Oakley B."/>
            <person name="Pocsi I."/>
            <person name="Scazzocchio C."/>
            <person name="Seiboth B."/>
            <person name="vanKuyk P.A."/>
            <person name="Wortman J."/>
            <person name="Dyer P.S."/>
            <person name="Grigoriev I.V."/>
        </authorList>
    </citation>
    <scope>NUCLEOTIDE SEQUENCE [LARGE SCALE GENOMIC DNA]</scope>
    <source>
        <strain evidence="2">CBS 101740 / IMI 381727 / IBT 21946</strain>
    </source>
</reference>
<evidence type="ECO:0000313" key="2">
    <source>
        <dbReference type="Proteomes" id="UP000184499"/>
    </source>
</evidence>
<gene>
    <name evidence="1" type="ORF">ASPBRDRAFT_553268</name>
</gene>
<sequence length="158" mass="17540">MCVAGHAYLNRIPSSVSHCVSRFRPLEPTTFSQAFSISSLDIWGLSACRSNGFECHKCLTLFLNSLVWHDSHCLHGRRKGRNRGAAFPRCQTMTPCCMLLSGFRLVGETGIDWNICISLLFSLLISKALMALVKKVVQWQVLRSSPPALCSVGRGLVR</sequence>
<dbReference type="EMBL" id="KV878683">
    <property type="protein sequence ID" value="OJJ72791.1"/>
    <property type="molecule type" value="Genomic_DNA"/>
</dbReference>
<dbReference type="AlphaFoldDB" id="A0A1L9UMD0"/>
<organism evidence="1 2">
    <name type="scientific">Aspergillus brasiliensis (strain CBS 101740 / IMI 381727 / IBT 21946)</name>
    <dbReference type="NCBI Taxonomy" id="767769"/>
    <lineage>
        <taxon>Eukaryota</taxon>
        <taxon>Fungi</taxon>
        <taxon>Dikarya</taxon>
        <taxon>Ascomycota</taxon>
        <taxon>Pezizomycotina</taxon>
        <taxon>Eurotiomycetes</taxon>
        <taxon>Eurotiomycetidae</taxon>
        <taxon>Eurotiales</taxon>
        <taxon>Aspergillaceae</taxon>
        <taxon>Aspergillus</taxon>
        <taxon>Aspergillus subgen. Circumdati</taxon>
    </lineage>
</organism>
<proteinExistence type="predicted"/>
<dbReference type="GeneID" id="93579860"/>
<accession>A0A1L9UMD0</accession>
<name>A0A1L9UMD0_ASPBC</name>
<dbReference type="VEuPathDB" id="FungiDB:ASPBRDRAFT_553268"/>